<keyword evidence="5 18" id="KW-0479">Metal-binding</keyword>
<evidence type="ECO:0000256" key="16">
    <source>
        <dbReference type="ARBA" id="ARBA00049209"/>
    </source>
</evidence>
<dbReference type="PROSITE" id="PS51383">
    <property type="entry name" value="YJEF_C_3"/>
    <property type="match status" value="1"/>
</dbReference>
<evidence type="ECO:0000313" key="22">
    <source>
        <dbReference type="EMBL" id="GAA4352215.1"/>
    </source>
</evidence>
<dbReference type="EMBL" id="BAABGZ010000013">
    <property type="protein sequence ID" value="GAA4352215.1"/>
    <property type="molecule type" value="Genomic_DNA"/>
</dbReference>
<evidence type="ECO:0000259" key="20">
    <source>
        <dbReference type="PROSITE" id="PS51383"/>
    </source>
</evidence>
<evidence type="ECO:0000256" key="5">
    <source>
        <dbReference type="ARBA" id="ARBA00022723"/>
    </source>
</evidence>
<dbReference type="Gene3D" id="3.40.50.10260">
    <property type="entry name" value="YjeF N-terminal domain"/>
    <property type="match status" value="1"/>
</dbReference>
<evidence type="ECO:0000256" key="17">
    <source>
        <dbReference type="HAMAP-Rule" id="MF_01965"/>
    </source>
</evidence>
<comment type="similarity">
    <text evidence="18">Belongs to the NnrE/AIBP family.</text>
</comment>
<feature type="binding site" evidence="17">
    <location>
        <position position="358"/>
    </location>
    <ligand>
        <name>(6S)-NADPHX</name>
        <dbReference type="ChEBI" id="CHEBI:64076"/>
    </ligand>
</feature>
<sequence>MGLHCPAFYDEAVIRRPPVLCTLKKYPTLFFILFPAMKILTAAQIRQLDYATVSEQGLSSVELMERAATAFTKWLRRRWSTSQVPEVLVLAGPGNNGGDGLAIARLLYQDGYPVRVGLLPAASYSADYLHNRAHLPKGVPVHEIGATPLELKPNGLVVDALFGTGLSRPLAEEAAAVVAQLNEARARVVAVDLPSGLLADSPQPADSPIVQASYTVSFGLPKLAFFLPQHAAFVGEWHVEDIGLSAAFIADAEASWFFTDASAAQGLLPARPPYAHKGTFGHALLLAGSRGKIGAALLATQACLRTGVGLLTVRVPGCGYEILQTAAPEAMCLADAHPDYLSELPDLSPYQAVGMGPGLGQQPASRGVLQQLLEEAANTSGQPLPLVLDADALNLLGQHRELLAQLPPDTVLTPHPKEFERLTERARDDYHRLELLQAFAREHRCYVVLKGAYSCLATPQGELHFNCTGNPGMATGGSGDVLTGLLTALRADVRLTAFAAVQLGVYAHGRAGDLAAQESGEPGLIASDIIRYIGPALRELTAAREF</sequence>
<comment type="similarity">
    <text evidence="17">Belongs to the NnrD/CARKD family.</text>
</comment>
<comment type="catalytic activity">
    <reaction evidence="16 17 19">
        <text>(6S)-NADPHX + ADP = AMP + phosphate + NADPH + H(+)</text>
        <dbReference type="Rhea" id="RHEA:32235"/>
        <dbReference type="ChEBI" id="CHEBI:15378"/>
        <dbReference type="ChEBI" id="CHEBI:43474"/>
        <dbReference type="ChEBI" id="CHEBI:57783"/>
        <dbReference type="ChEBI" id="CHEBI:64076"/>
        <dbReference type="ChEBI" id="CHEBI:456215"/>
        <dbReference type="ChEBI" id="CHEBI:456216"/>
        <dbReference type="EC" id="4.2.1.136"/>
    </reaction>
</comment>
<feature type="domain" description="YjeF N-terminal" evidence="21">
    <location>
        <begin position="45"/>
        <end position="250"/>
    </location>
</feature>
<feature type="binding site" evidence="17">
    <location>
        <position position="295"/>
    </location>
    <ligand>
        <name>(6S)-NADPHX</name>
        <dbReference type="ChEBI" id="CHEBI:64076"/>
    </ligand>
</feature>
<keyword evidence="9 18" id="KW-0630">Potassium</keyword>
<reference evidence="23" key="1">
    <citation type="journal article" date="2019" name="Int. J. Syst. Evol. Microbiol.">
        <title>The Global Catalogue of Microorganisms (GCM) 10K type strain sequencing project: providing services to taxonomists for standard genome sequencing and annotation.</title>
        <authorList>
            <consortium name="The Broad Institute Genomics Platform"/>
            <consortium name="The Broad Institute Genome Sequencing Center for Infectious Disease"/>
            <person name="Wu L."/>
            <person name="Ma J."/>
        </authorList>
    </citation>
    <scope>NUCLEOTIDE SEQUENCE [LARGE SCALE GENOMIC DNA]</scope>
    <source>
        <strain evidence="23">JCM 17923</strain>
    </source>
</reference>
<evidence type="ECO:0000256" key="13">
    <source>
        <dbReference type="ARBA" id="ARBA00023268"/>
    </source>
</evidence>
<dbReference type="SUPFAM" id="SSF64153">
    <property type="entry name" value="YjeF N-terminal domain-like"/>
    <property type="match status" value="1"/>
</dbReference>
<accession>A0ABP8I639</accession>
<keyword evidence="10 17" id="KW-0520">NAD</keyword>
<gene>
    <name evidence="17" type="primary">nnrD</name>
    <name evidence="18" type="synonym">nnrE</name>
    <name evidence="22" type="ORF">GCM10023185_11640</name>
</gene>
<evidence type="ECO:0000256" key="19">
    <source>
        <dbReference type="PIRNR" id="PIRNR017184"/>
    </source>
</evidence>
<evidence type="ECO:0000256" key="4">
    <source>
        <dbReference type="ARBA" id="ARBA00009524"/>
    </source>
</evidence>
<comment type="function">
    <text evidence="14 19">Bifunctional enzyme that catalyzes the epimerization of the S- and R-forms of NAD(P)HX and the dehydration of the S-form of NAD(P)HX at the expense of ADP, which is converted to AMP. This allows the repair of both epimers of NAD(P)HX, a damaged form of NAD(P)H that is a result of enzymatic or heat-dependent hydration.</text>
</comment>
<evidence type="ECO:0000256" key="9">
    <source>
        <dbReference type="ARBA" id="ARBA00022958"/>
    </source>
</evidence>
<dbReference type="CDD" id="cd01171">
    <property type="entry name" value="YXKO-related"/>
    <property type="match status" value="1"/>
</dbReference>
<evidence type="ECO:0000256" key="11">
    <source>
        <dbReference type="ARBA" id="ARBA00023235"/>
    </source>
</evidence>
<evidence type="ECO:0000256" key="14">
    <source>
        <dbReference type="ARBA" id="ARBA00025153"/>
    </source>
</evidence>
<dbReference type="PIRSF" id="PIRSF017184">
    <property type="entry name" value="Nnr"/>
    <property type="match status" value="1"/>
</dbReference>
<comment type="function">
    <text evidence="17">Catalyzes the dehydration of the S-form of NAD(P)HX at the expense of ADP, which is converted to AMP. Together with NAD(P)HX epimerase, which catalyzes the epimerization of the S- and R-forms, the enzyme allows the repair of both epimers of NAD(P)HX, a damaged form of NAD(P)H that is a result of enzymatic or heat-dependent hydration.</text>
</comment>
<dbReference type="PROSITE" id="PS01050">
    <property type="entry name" value="YJEF_C_2"/>
    <property type="match status" value="1"/>
</dbReference>
<dbReference type="PANTHER" id="PTHR12592:SF0">
    <property type="entry name" value="ATP-DEPENDENT (S)-NAD(P)H-HYDRATE DEHYDRATASE"/>
    <property type="match status" value="1"/>
</dbReference>
<comment type="cofactor">
    <cofactor evidence="18 19">
        <name>K(+)</name>
        <dbReference type="ChEBI" id="CHEBI:29103"/>
    </cofactor>
    <text evidence="18 19">Binds 1 potassium ion per subunit.</text>
</comment>
<dbReference type="HAMAP" id="MF_01966">
    <property type="entry name" value="NADHX_epimerase"/>
    <property type="match status" value="1"/>
</dbReference>
<comment type="subunit">
    <text evidence="17">Homotetramer.</text>
</comment>
<comment type="catalytic activity">
    <reaction evidence="1 18 19">
        <text>(6R)-NADHX = (6S)-NADHX</text>
        <dbReference type="Rhea" id="RHEA:32215"/>
        <dbReference type="ChEBI" id="CHEBI:64074"/>
        <dbReference type="ChEBI" id="CHEBI:64075"/>
        <dbReference type="EC" id="5.1.99.6"/>
    </reaction>
</comment>
<comment type="catalytic activity">
    <reaction evidence="2 18 19">
        <text>(6R)-NADPHX = (6S)-NADPHX</text>
        <dbReference type="Rhea" id="RHEA:32227"/>
        <dbReference type="ChEBI" id="CHEBI:64076"/>
        <dbReference type="ChEBI" id="CHEBI:64077"/>
        <dbReference type="EC" id="5.1.99.6"/>
    </reaction>
</comment>
<comment type="catalytic activity">
    <reaction evidence="15 17 19">
        <text>(6S)-NADHX + ADP = AMP + phosphate + NADH + H(+)</text>
        <dbReference type="Rhea" id="RHEA:32223"/>
        <dbReference type="ChEBI" id="CHEBI:15378"/>
        <dbReference type="ChEBI" id="CHEBI:43474"/>
        <dbReference type="ChEBI" id="CHEBI:57945"/>
        <dbReference type="ChEBI" id="CHEBI:64074"/>
        <dbReference type="ChEBI" id="CHEBI:456215"/>
        <dbReference type="ChEBI" id="CHEBI:456216"/>
        <dbReference type="EC" id="4.2.1.136"/>
    </reaction>
</comment>
<evidence type="ECO:0000256" key="18">
    <source>
        <dbReference type="HAMAP-Rule" id="MF_01966"/>
    </source>
</evidence>
<feature type="binding site" evidence="18">
    <location>
        <begin position="163"/>
        <end position="169"/>
    </location>
    <ligand>
        <name>(6S)-NADPHX</name>
        <dbReference type="ChEBI" id="CHEBI:64076"/>
    </ligand>
</feature>
<feature type="binding site" evidence="17">
    <location>
        <begin position="450"/>
        <end position="454"/>
    </location>
    <ligand>
        <name>AMP</name>
        <dbReference type="ChEBI" id="CHEBI:456215"/>
    </ligand>
</feature>
<dbReference type="Pfam" id="PF03853">
    <property type="entry name" value="YjeF_N"/>
    <property type="match status" value="1"/>
</dbReference>
<keyword evidence="23" id="KW-1185">Reference proteome</keyword>
<evidence type="ECO:0000256" key="7">
    <source>
        <dbReference type="ARBA" id="ARBA00022840"/>
    </source>
</evidence>
<dbReference type="NCBIfam" id="TIGR00196">
    <property type="entry name" value="yjeF_cterm"/>
    <property type="match status" value="1"/>
</dbReference>
<name>A0ABP8I639_9BACT</name>
<keyword evidence="13" id="KW-0511">Multifunctional enzyme</keyword>
<comment type="similarity">
    <text evidence="3 19">In the N-terminal section; belongs to the NnrE/AIBP family.</text>
</comment>
<comment type="caution">
    <text evidence="18">Lacks conserved residue(s) required for the propagation of feature annotation.</text>
</comment>
<evidence type="ECO:0000256" key="3">
    <source>
        <dbReference type="ARBA" id="ARBA00006001"/>
    </source>
</evidence>
<keyword evidence="11 18" id="KW-0413">Isomerase</keyword>
<feature type="binding site" evidence="17">
    <location>
        <position position="479"/>
    </location>
    <ligand>
        <name>AMP</name>
        <dbReference type="ChEBI" id="CHEBI:456215"/>
    </ligand>
</feature>
<dbReference type="EC" id="5.1.99.6" evidence="19"/>
<keyword evidence="6 17" id="KW-0547">Nucleotide-binding</keyword>
<dbReference type="Gene3D" id="3.40.1190.20">
    <property type="match status" value="1"/>
</dbReference>
<comment type="caution">
    <text evidence="22">The sequence shown here is derived from an EMBL/GenBank/DDBJ whole genome shotgun (WGS) entry which is preliminary data.</text>
</comment>
<evidence type="ECO:0000313" key="23">
    <source>
        <dbReference type="Proteomes" id="UP001501153"/>
    </source>
</evidence>
<comment type="similarity">
    <text evidence="4 19">In the C-terminal section; belongs to the NnrD/CARKD family.</text>
</comment>
<feature type="binding site" evidence="17">
    <location>
        <position position="480"/>
    </location>
    <ligand>
        <name>(6S)-NADPHX</name>
        <dbReference type="ChEBI" id="CHEBI:64076"/>
    </ligand>
</feature>
<evidence type="ECO:0000256" key="8">
    <source>
        <dbReference type="ARBA" id="ARBA00022857"/>
    </source>
</evidence>
<evidence type="ECO:0000256" key="1">
    <source>
        <dbReference type="ARBA" id="ARBA00000013"/>
    </source>
</evidence>
<evidence type="ECO:0000256" key="15">
    <source>
        <dbReference type="ARBA" id="ARBA00048238"/>
    </source>
</evidence>
<evidence type="ECO:0000256" key="10">
    <source>
        <dbReference type="ARBA" id="ARBA00023027"/>
    </source>
</evidence>
<dbReference type="Proteomes" id="UP001501153">
    <property type="component" value="Unassembled WGS sequence"/>
</dbReference>
<comment type="function">
    <text evidence="18">Catalyzes the epimerization of the S- and R-forms of NAD(P)HX, a damaged form of NAD(P)H that is a result of enzymatic or heat-dependent hydration. This is a prerequisite for the S-specific NAD(P)H-hydrate dehydratase to allow the repair of both epimers of NAD(P)HX.</text>
</comment>
<dbReference type="NCBIfam" id="TIGR00197">
    <property type="entry name" value="yjeF_nterm"/>
    <property type="match status" value="1"/>
</dbReference>
<dbReference type="SUPFAM" id="SSF53613">
    <property type="entry name" value="Ribokinase-like"/>
    <property type="match status" value="1"/>
</dbReference>
<protein>
    <recommendedName>
        <fullName evidence="19">Bifunctional NAD(P)H-hydrate repair enzyme</fullName>
    </recommendedName>
    <alternativeName>
        <fullName evidence="19">Nicotinamide nucleotide repair protein</fullName>
    </alternativeName>
    <domain>
        <recommendedName>
            <fullName evidence="19">ADP-dependent (S)-NAD(P)H-hydrate dehydratase</fullName>
            <ecNumber evidence="19">4.2.1.136</ecNumber>
        </recommendedName>
        <alternativeName>
            <fullName evidence="19">ADP-dependent NAD(P)HX dehydratase</fullName>
        </alternativeName>
    </domain>
    <domain>
        <recommendedName>
            <fullName evidence="19">NAD(P)H-hydrate epimerase</fullName>
            <ecNumber evidence="19">5.1.99.6</ecNumber>
        </recommendedName>
    </domain>
</protein>
<dbReference type="PANTHER" id="PTHR12592">
    <property type="entry name" value="ATP-DEPENDENT (S)-NAD(P)H-HYDRATE DEHYDRATASE FAMILY MEMBER"/>
    <property type="match status" value="1"/>
</dbReference>
<feature type="binding site" evidence="18">
    <location>
        <position position="159"/>
    </location>
    <ligand>
        <name>K(+)</name>
        <dbReference type="ChEBI" id="CHEBI:29103"/>
    </ligand>
</feature>
<feature type="binding site" evidence="18">
    <location>
        <begin position="95"/>
        <end position="99"/>
    </location>
    <ligand>
        <name>(6S)-NADPHX</name>
        <dbReference type="ChEBI" id="CHEBI:64076"/>
    </ligand>
</feature>
<feature type="binding site" evidence="18">
    <location>
        <position position="96"/>
    </location>
    <ligand>
        <name>K(+)</name>
        <dbReference type="ChEBI" id="CHEBI:29103"/>
    </ligand>
</feature>
<organism evidence="22 23">
    <name type="scientific">Hymenobacter saemangeumensis</name>
    <dbReference type="NCBI Taxonomy" id="1084522"/>
    <lineage>
        <taxon>Bacteria</taxon>
        <taxon>Pseudomonadati</taxon>
        <taxon>Bacteroidota</taxon>
        <taxon>Cytophagia</taxon>
        <taxon>Cytophagales</taxon>
        <taxon>Hymenobacteraceae</taxon>
        <taxon>Hymenobacter</taxon>
    </lineage>
</organism>
<dbReference type="InterPro" id="IPR030677">
    <property type="entry name" value="Nnr"/>
</dbReference>
<feature type="binding site" evidence="18">
    <location>
        <position position="192"/>
    </location>
    <ligand>
        <name>(6S)-NADPHX</name>
        <dbReference type="ChEBI" id="CHEBI:64076"/>
    </ligand>
</feature>
<dbReference type="EC" id="4.2.1.136" evidence="19"/>
<evidence type="ECO:0000256" key="2">
    <source>
        <dbReference type="ARBA" id="ARBA00000909"/>
    </source>
</evidence>
<feature type="binding site" evidence="17">
    <location>
        <position position="415"/>
    </location>
    <ligand>
        <name>(6S)-NADPHX</name>
        <dbReference type="ChEBI" id="CHEBI:64076"/>
    </ligand>
</feature>
<evidence type="ECO:0000256" key="12">
    <source>
        <dbReference type="ARBA" id="ARBA00023239"/>
    </source>
</evidence>
<proteinExistence type="inferred from homology"/>
<keyword evidence="8 17" id="KW-0521">NADP</keyword>
<feature type="binding site" evidence="18">
    <location>
        <position position="195"/>
    </location>
    <ligand>
        <name>K(+)</name>
        <dbReference type="ChEBI" id="CHEBI:29103"/>
    </ligand>
</feature>
<dbReference type="InterPro" id="IPR029056">
    <property type="entry name" value="Ribokinase-like"/>
</dbReference>
<dbReference type="Pfam" id="PF01256">
    <property type="entry name" value="Carb_kinase"/>
    <property type="match status" value="1"/>
</dbReference>
<dbReference type="InterPro" id="IPR036652">
    <property type="entry name" value="YjeF_N_dom_sf"/>
</dbReference>
<evidence type="ECO:0000259" key="21">
    <source>
        <dbReference type="PROSITE" id="PS51385"/>
    </source>
</evidence>
<feature type="domain" description="YjeF C-terminal" evidence="20">
    <location>
        <begin position="260"/>
        <end position="540"/>
    </location>
</feature>
<dbReference type="HAMAP" id="MF_01965">
    <property type="entry name" value="NADHX_dehydratase"/>
    <property type="match status" value="1"/>
</dbReference>
<dbReference type="PROSITE" id="PS51385">
    <property type="entry name" value="YJEF_N"/>
    <property type="match status" value="1"/>
</dbReference>
<keyword evidence="7 17" id="KW-0067">ATP-binding</keyword>
<dbReference type="InterPro" id="IPR000631">
    <property type="entry name" value="CARKD"/>
</dbReference>
<evidence type="ECO:0000256" key="6">
    <source>
        <dbReference type="ARBA" id="ARBA00022741"/>
    </source>
</evidence>
<dbReference type="InterPro" id="IPR004443">
    <property type="entry name" value="YjeF_N_dom"/>
</dbReference>
<keyword evidence="12 17" id="KW-0456">Lyase</keyword>
<dbReference type="InterPro" id="IPR017953">
    <property type="entry name" value="Carbohydrate_kinase_pred_CS"/>
</dbReference>
<comment type="cofactor">
    <cofactor evidence="17">
        <name>Mg(2+)</name>
        <dbReference type="ChEBI" id="CHEBI:18420"/>
    </cofactor>
</comment>